<reference evidence="1" key="1">
    <citation type="submission" date="2022-03" db="EMBL/GenBank/DDBJ databases">
        <authorList>
            <person name="Alioto T."/>
            <person name="Alioto T."/>
            <person name="Gomez Garrido J."/>
        </authorList>
    </citation>
    <scope>NUCLEOTIDE SEQUENCE</scope>
</reference>
<sequence length="78" mass="8427">MRERKDLTRFYDGIGGRLAGEATSPGDLGTIGGANFHIKSRDLVTVSSRDPESANDLRQFTPTGKWLIGQLGSSWTGC</sequence>
<keyword evidence="2" id="KW-1185">Reference proteome</keyword>
<dbReference type="Proteomes" id="UP001295444">
    <property type="component" value="Chromosome 01"/>
</dbReference>
<dbReference type="EMBL" id="OW240912">
    <property type="protein sequence ID" value="CAH2221735.1"/>
    <property type="molecule type" value="Genomic_DNA"/>
</dbReference>
<protein>
    <submittedName>
        <fullName evidence="1">Uncharacterized protein</fullName>
    </submittedName>
</protein>
<organism evidence="1 2">
    <name type="scientific">Pelobates cultripes</name>
    <name type="common">Western spadefoot toad</name>
    <dbReference type="NCBI Taxonomy" id="61616"/>
    <lineage>
        <taxon>Eukaryota</taxon>
        <taxon>Metazoa</taxon>
        <taxon>Chordata</taxon>
        <taxon>Craniata</taxon>
        <taxon>Vertebrata</taxon>
        <taxon>Euteleostomi</taxon>
        <taxon>Amphibia</taxon>
        <taxon>Batrachia</taxon>
        <taxon>Anura</taxon>
        <taxon>Pelobatoidea</taxon>
        <taxon>Pelobatidae</taxon>
        <taxon>Pelobates</taxon>
    </lineage>
</organism>
<name>A0AAD1R1R0_PELCU</name>
<evidence type="ECO:0000313" key="1">
    <source>
        <dbReference type="EMBL" id="CAH2221735.1"/>
    </source>
</evidence>
<accession>A0AAD1R1R0</accession>
<proteinExistence type="predicted"/>
<gene>
    <name evidence="1" type="ORF">PECUL_23A004109</name>
</gene>
<evidence type="ECO:0000313" key="2">
    <source>
        <dbReference type="Proteomes" id="UP001295444"/>
    </source>
</evidence>
<dbReference type="AlphaFoldDB" id="A0AAD1R1R0"/>